<accession>A0ABV7MQB1</accession>
<dbReference type="RefSeq" id="WP_378980252.1">
    <property type="nucleotide sequence ID" value="NZ_JBHRVD010000001.1"/>
</dbReference>
<feature type="region of interest" description="Disordered" evidence="1">
    <location>
        <begin position="52"/>
        <end position="89"/>
    </location>
</feature>
<proteinExistence type="predicted"/>
<keyword evidence="3" id="KW-1185">Reference proteome</keyword>
<comment type="caution">
    <text evidence="2">The sequence shown here is derived from an EMBL/GenBank/DDBJ whole genome shotgun (WGS) entry which is preliminary data.</text>
</comment>
<reference evidence="3" key="1">
    <citation type="journal article" date="2019" name="Int. J. Syst. Evol. Microbiol.">
        <title>The Global Catalogue of Microorganisms (GCM) 10K type strain sequencing project: providing services to taxonomists for standard genome sequencing and annotation.</title>
        <authorList>
            <consortium name="The Broad Institute Genomics Platform"/>
            <consortium name="The Broad Institute Genome Sequencing Center for Infectious Disease"/>
            <person name="Wu L."/>
            <person name="Ma J."/>
        </authorList>
    </citation>
    <scope>NUCLEOTIDE SEQUENCE [LARGE SCALE GENOMIC DNA]</scope>
    <source>
        <strain evidence="3">ICMP 19515</strain>
    </source>
</reference>
<evidence type="ECO:0000256" key="1">
    <source>
        <dbReference type="SAM" id="MobiDB-lite"/>
    </source>
</evidence>
<evidence type="ECO:0000313" key="2">
    <source>
        <dbReference type="EMBL" id="MFC3323647.1"/>
    </source>
</evidence>
<sequence length="89" mass="10304">MPQRPDNGPAQDQVLRRKQIDIIGVQRERRKPAMFVMADRSLRRRRFVTFKADKRQAPGDRVQGKVDGPVPKGQKKDNAEWLKRGLVGR</sequence>
<protein>
    <submittedName>
        <fullName evidence="2">Uncharacterized protein</fullName>
    </submittedName>
</protein>
<evidence type="ECO:0000313" key="3">
    <source>
        <dbReference type="Proteomes" id="UP001595648"/>
    </source>
</evidence>
<feature type="compositionally biased region" description="Basic and acidic residues" evidence="1">
    <location>
        <begin position="52"/>
        <end position="64"/>
    </location>
</feature>
<feature type="compositionally biased region" description="Basic and acidic residues" evidence="1">
    <location>
        <begin position="74"/>
        <end position="83"/>
    </location>
</feature>
<organism evidence="2 3">
    <name type="scientific">Mesorhizobium cantuariense</name>
    <dbReference type="NCBI Taxonomy" id="1300275"/>
    <lineage>
        <taxon>Bacteria</taxon>
        <taxon>Pseudomonadati</taxon>
        <taxon>Pseudomonadota</taxon>
        <taxon>Alphaproteobacteria</taxon>
        <taxon>Hyphomicrobiales</taxon>
        <taxon>Phyllobacteriaceae</taxon>
        <taxon>Mesorhizobium</taxon>
    </lineage>
</organism>
<dbReference type="Proteomes" id="UP001595648">
    <property type="component" value="Unassembled WGS sequence"/>
</dbReference>
<name>A0ABV7MQB1_9HYPH</name>
<dbReference type="EMBL" id="JBHRVD010000001">
    <property type="protein sequence ID" value="MFC3323647.1"/>
    <property type="molecule type" value="Genomic_DNA"/>
</dbReference>
<gene>
    <name evidence="2" type="ORF">ACFOJ9_17995</name>
</gene>